<dbReference type="Pfam" id="PF00831">
    <property type="entry name" value="Ribosomal_L29"/>
    <property type="match status" value="1"/>
</dbReference>
<dbReference type="Gene3D" id="1.10.287.310">
    <property type="match status" value="1"/>
</dbReference>
<organism evidence="4">
    <name type="scientific">marine metagenome</name>
    <dbReference type="NCBI Taxonomy" id="408172"/>
    <lineage>
        <taxon>unclassified sequences</taxon>
        <taxon>metagenomes</taxon>
        <taxon>ecological metagenomes</taxon>
    </lineage>
</organism>
<evidence type="ECO:0008006" key="5">
    <source>
        <dbReference type="Google" id="ProtNLM"/>
    </source>
</evidence>
<keyword evidence="2" id="KW-0689">Ribosomal protein</keyword>
<dbReference type="GO" id="GO:0005840">
    <property type="term" value="C:ribosome"/>
    <property type="evidence" value="ECO:0007669"/>
    <property type="project" value="UniProtKB-KW"/>
</dbReference>
<proteinExistence type="inferred from homology"/>
<reference evidence="4" key="1">
    <citation type="submission" date="2018-05" db="EMBL/GenBank/DDBJ databases">
        <authorList>
            <person name="Lanie J.A."/>
            <person name="Ng W.-L."/>
            <person name="Kazmierczak K.M."/>
            <person name="Andrzejewski T.M."/>
            <person name="Davidsen T.M."/>
            <person name="Wayne K.J."/>
            <person name="Tettelin H."/>
            <person name="Glass J.I."/>
            <person name="Rusch D."/>
            <person name="Podicherti R."/>
            <person name="Tsui H.-C.T."/>
            <person name="Winkler M.E."/>
        </authorList>
    </citation>
    <scope>NUCLEOTIDE SEQUENCE</scope>
</reference>
<dbReference type="GO" id="GO:0003735">
    <property type="term" value="F:structural constituent of ribosome"/>
    <property type="evidence" value="ECO:0007669"/>
    <property type="project" value="InterPro"/>
</dbReference>
<evidence type="ECO:0000256" key="1">
    <source>
        <dbReference type="ARBA" id="ARBA00009254"/>
    </source>
</evidence>
<dbReference type="GO" id="GO:0006412">
    <property type="term" value="P:translation"/>
    <property type="evidence" value="ECO:0007669"/>
    <property type="project" value="InterPro"/>
</dbReference>
<dbReference type="InterPro" id="IPR001854">
    <property type="entry name" value="Ribosomal_uL29"/>
</dbReference>
<name>A0A381QZ24_9ZZZZ</name>
<evidence type="ECO:0000256" key="2">
    <source>
        <dbReference type="ARBA" id="ARBA00022980"/>
    </source>
</evidence>
<keyword evidence="3" id="KW-0687">Ribonucleoprotein</keyword>
<dbReference type="SUPFAM" id="SSF46561">
    <property type="entry name" value="Ribosomal protein L29 (L29p)"/>
    <property type="match status" value="1"/>
</dbReference>
<sequence>MNQAELENKLQDNLDALQNLRFQKSLQQLENPLGIKVLRRENAQIKTVLREFDLGLRTERSEK</sequence>
<evidence type="ECO:0000313" key="4">
    <source>
        <dbReference type="EMBL" id="SUZ84696.1"/>
    </source>
</evidence>
<dbReference type="AlphaFoldDB" id="A0A381QZ24"/>
<evidence type="ECO:0000256" key="3">
    <source>
        <dbReference type="ARBA" id="ARBA00023274"/>
    </source>
</evidence>
<dbReference type="NCBIfam" id="TIGR00012">
    <property type="entry name" value="L29"/>
    <property type="match status" value="1"/>
</dbReference>
<dbReference type="HAMAP" id="MF_00374">
    <property type="entry name" value="Ribosomal_uL29"/>
    <property type="match status" value="1"/>
</dbReference>
<dbReference type="InterPro" id="IPR036049">
    <property type="entry name" value="Ribosomal_uL29_sf"/>
</dbReference>
<dbReference type="EMBL" id="UINC01001603">
    <property type="protein sequence ID" value="SUZ84696.1"/>
    <property type="molecule type" value="Genomic_DNA"/>
</dbReference>
<accession>A0A381QZ24</accession>
<dbReference type="GO" id="GO:1990904">
    <property type="term" value="C:ribonucleoprotein complex"/>
    <property type="evidence" value="ECO:0007669"/>
    <property type="project" value="UniProtKB-KW"/>
</dbReference>
<comment type="similarity">
    <text evidence="1">Belongs to the universal ribosomal protein uL29 family.</text>
</comment>
<protein>
    <recommendedName>
        <fullName evidence="5">50S ribosomal protein L29</fullName>
    </recommendedName>
</protein>
<dbReference type="CDD" id="cd00427">
    <property type="entry name" value="Ribosomal_L29_HIP"/>
    <property type="match status" value="1"/>
</dbReference>
<gene>
    <name evidence="4" type="ORF">METZ01_LOCUS37550</name>
</gene>